<dbReference type="Gene3D" id="3.50.50.60">
    <property type="entry name" value="FAD/NAD(P)-binding domain"/>
    <property type="match status" value="1"/>
</dbReference>
<dbReference type="InterPro" id="IPR036188">
    <property type="entry name" value="FAD/NAD-bd_sf"/>
</dbReference>
<proteinExistence type="predicted"/>
<evidence type="ECO:0000313" key="1">
    <source>
        <dbReference type="EMBL" id="GHI70008.1"/>
    </source>
</evidence>
<dbReference type="Proteomes" id="UP000613974">
    <property type="component" value="Unassembled WGS sequence"/>
</dbReference>
<protein>
    <recommendedName>
        <fullName evidence="3">Lycopene cyclase</fullName>
    </recommendedName>
</protein>
<dbReference type="SUPFAM" id="SSF51905">
    <property type="entry name" value="FAD/NAD(P)-binding domain"/>
    <property type="match status" value="1"/>
</dbReference>
<comment type="caution">
    <text evidence="1">The sequence shown here is derived from an EMBL/GenBank/DDBJ whole genome shotgun (WGS) entry which is preliminary data.</text>
</comment>
<dbReference type="EMBL" id="BNEC01000005">
    <property type="protein sequence ID" value="GHI70008.1"/>
    <property type="molecule type" value="Genomic_DNA"/>
</dbReference>
<reference evidence="2" key="1">
    <citation type="submission" date="2023-07" db="EMBL/GenBank/DDBJ databases">
        <title>Whole genome shotgun sequence of Streptomyces nojiriensis NBRC 13794.</title>
        <authorList>
            <person name="Komaki H."/>
            <person name="Tamura T."/>
        </authorList>
    </citation>
    <scope>NUCLEOTIDE SEQUENCE [LARGE SCALE GENOMIC DNA]</scope>
    <source>
        <strain evidence="2">NBRC 13794</strain>
    </source>
</reference>
<organism evidence="1 2">
    <name type="scientific">Streptomyces nojiriensis</name>
    <dbReference type="NCBI Taxonomy" id="66374"/>
    <lineage>
        <taxon>Bacteria</taxon>
        <taxon>Bacillati</taxon>
        <taxon>Actinomycetota</taxon>
        <taxon>Actinomycetes</taxon>
        <taxon>Kitasatosporales</taxon>
        <taxon>Streptomycetaceae</taxon>
        <taxon>Streptomyces</taxon>
    </lineage>
</organism>
<evidence type="ECO:0008006" key="3">
    <source>
        <dbReference type="Google" id="ProtNLM"/>
    </source>
</evidence>
<accession>A0ABQ3SPE7</accession>
<keyword evidence="2" id="KW-1185">Reference proteome</keyword>
<evidence type="ECO:0000313" key="2">
    <source>
        <dbReference type="Proteomes" id="UP000613974"/>
    </source>
</evidence>
<dbReference type="Pfam" id="PF05834">
    <property type="entry name" value="Lycopene_cycl"/>
    <property type="match status" value="1"/>
</dbReference>
<sequence length="197" mass="20947">MGWDADVAVVGAGAAGLSLAVELAKPLPGNGRRPAPRVVVVEAPPGPLRWPARTWCYWEADVGPYDGLLAASWNQLRVYAADGAVIDRPLGRLRYKMLRSDRFEAAMAERLDAYGVDVRRTTVESAQDAGAAAVVCGRDASGARSVLRSSGLVSTRGLCGSYPPPGPRCSSASWGGSCARPSRPSIPAWRSLWTRLQ</sequence>
<name>A0ABQ3SPE7_9ACTN</name>
<gene>
    <name evidence="1" type="ORF">Snoj_39260</name>
</gene>